<organism evidence="3 4">
    <name type="scientific">Helicobacter macacae MIT 99-5501</name>
    <dbReference type="NCBI Taxonomy" id="1357400"/>
    <lineage>
        <taxon>Bacteria</taxon>
        <taxon>Pseudomonadati</taxon>
        <taxon>Campylobacterota</taxon>
        <taxon>Epsilonproteobacteria</taxon>
        <taxon>Campylobacterales</taxon>
        <taxon>Helicobacteraceae</taxon>
        <taxon>Helicobacter</taxon>
    </lineage>
</organism>
<evidence type="ECO:0000313" key="3">
    <source>
        <dbReference type="EMBL" id="ETD23868.1"/>
    </source>
</evidence>
<dbReference type="Gene3D" id="1.20.5.4880">
    <property type="match status" value="1"/>
</dbReference>
<accession>V8C8W5</accession>
<dbReference type="OrthoDB" id="5324058at2"/>
<keyword evidence="4" id="KW-1185">Reference proteome</keyword>
<evidence type="ECO:0000256" key="2">
    <source>
        <dbReference type="SAM" id="MobiDB-lite"/>
    </source>
</evidence>
<comment type="caution">
    <text evidence="3">The sequence shown here is derived from an EMBL/GenBank/DDBJ whole genome shotgun (WGS) entry which is preliminary data.</text>
</comment>
<dbReference type="Proteomes" id="UP000018731">
    <property type="component" value="Unassembled WGS sequence"/>
</dbReference>
<dbReference type="EMBL" id="AZJI01000004">
    <property type="protein sequence ID" value="ETD23868.1"/>
    <property type="molecule type" value="Genomic_DNA"/>
</dbReference>
<evidence type="ECO:0000256" key="1">
    <source>
        <dbReference type="SAM" id="Coils"/>
    </source>
</evidence>
<feature type="coiled-coil region" evidence="1">
    <location>
        <begin position="158"/>
        <end position="185"/>
    </location>
</feature>
<gene>
    <name evidence="3" type="ORF">HMPREF2086_00614</name>
</gene>
<dbReference type="PATRIC" id="fig|1357400.3.peg.846"/>
<protein>
    <submittedName>
        <fullName evidence="3">Uncharacterized protein</fullName>
    </submittedName>
</protein>
<name>V8C8W5_9HELI</name>
<sequence>MELEKEIIKEVLRRAENENIQDIKDSWDMRGFIGRKKKEIAEEIKSYKQEILTYQDELKGLRKELTEGKNTIEDLESQKQKLQEEITQLTQDLIVEKAKSGVKAEQKKVLESRQKLLPAALKSVQIYLKDGSVAKAKPAQKLFSEDIYKKYRVELKENHILKTQLSELELENKRLSIELRDFYAELMLEGMDTTQNQKQESKESLLEKSENTTKKEKLTAKSSQVIDSQGEFIATQEDISEFKQMLKAQKEKKSKK</sequence>
<feature type="compositionally biased region" description="Basic and acidic residues" evidence="2">
    <location>
        <begin position="199"/>
        <end position="219"/>
    </location>
</feature>
<dbReference type="NCBIfam" id="NF040738">
    <property type="entry name" value="nickel_Mua"/>
    <property type="match status" value="1"/>
</dbReference>
<dbReference type="RefSeq" id="WP_023927339.1">
    <property type="nucleotide sequence ID" value="NZ_KI669454.1"/>
</dbReference>
<dbReference type="AlphaFoldDB" id="V8C8W5"/>
<dbReference type="STRING" id="1357400.HMPREF2086_00614"/>
<evidence type="ECO:0000313" key="4">
    <source>
        <dbReference type="Proteomes" id="UP000018731"/>
    </source>
</evidence>
<reference evidence="3 4" key="1">
    <citation type="journal article" date="2014" name="Genome Announc.">
        <title>Draft genome sequences of six enterohepatic helicobacter species isolated from humans and one from rhesus macaques.</title>
        <authorList>
            <person name="Shen Z."/>
            <person name="Sheh A."/>
            <person name="Young S.K."/>
            <person name="Abouelliel A."/>
            <person name="Ward D.V."/>
            <person name="Earl A.M."/>
            <person name="Fox J.G."/>
        </authorList>
    </citation>
    <scope>NUCLEOTIDE SEQUENCE [LARGE SCALE GENOMIC DNA]</scope>
    <source>
        <strain evidence="3 4">MIT 99-5501</strain>
    </source>
</reference>
<dbReference type="InterPro" id="IPR047781">
    <property type="entry name" value="Mua"/>
</dbReference>
<dbReference type="HOGENOM" id="CLU_1084912_0_0_7"/>
<proteinExistence type="predicted"/>
<feature type="coiled-coil region" evidence="1">
    <location>
        <begin position="37"/>
        <end position="99"/>
    </location>
</feature>
<feature type="region of interest" description="Disordered" evidence="2">
    <location>
        <begin position="193"/>
        <end position="221"/>
    </location>
</feature>
<keyword evidence="1" id="KW-0175">Coiled coil</keyword>